<dbReference type="OrthoDB" id="3174977at2"/>
<sequence>MLRISAAVLMVVLSGVPAPAPALTPLTIDGYVEEYRNSARLPGVAVAVTQGERVVRVAGYGHDASGSPMTGRTPMRIASLSKSFTALAVMQLVERRLVELDRPVVDYLPELALGDPRARRITVRQVLNQTSGLSKTAFPTANLTGIGSLREAVARLRGVRLAGEPGAAHRYHNANYWIAGRLVEVVTGQPFATYLQRHVFRPLGMRSTTSVGNSSDHVPGLADGFTFAYGFALAHRELPGRFVGGSGGVVTTAEDMARWLGLHADARANRTVTRASLREMHTPSDPRGVYGFGWYRESPERIAHSGALFTYTSFQIIMPGAKYGIAVLCNSRASVADDSAAIAAGLAELAAGRSPAPAAPVALVADLVAGALTLVVLALGAAMAMRARRWAAKRDGRPLWISALRLLPYLLTVALVPAFPAVMITLGVDLNWRQLLYVWPALLVLLAASGLMATGVIAVRLASMGARRRSGMGSSG</sequence>
<evidence type="ECO:0000313" key="5">
    <source>
        <dbReference type="Proteomes" id="UP000253303"/>
    </source>
</evidence>
<protein>
    <submittedName>
        <fullName evidence="4">Serine hydrolase</fullName>
    </submittedName>
</protein>
<dbReference type="EMBL" id="QMEY01000005">
    <property type="protein sequence ID" value="RBQ19365.1"/>
    <property type="molecule type" value="Genomic_DNA"/>
</dbReference>
<feature type="transmembrane region" description="Helical" evidence="1">
    <location>
        <begin position="438"/>
        <end position="462"/>
    </location>
</feature>
<feature type="chain" id="PRO_5017074327" evidence="2">
    <location>
        <begin position="23"/>
        <end position="476"/>
    </location>
</feature>
<dbReference type="PANTHER" id="PTHR46825:SF9">
    <property type="entry name" value="BETA-LACTAMASE-RELATED DOMAIN-CONTAINING PROTEIN"/>
    <property type="match status" value="1"/>
</dbReference>
<dbReference type="InterPro" id="IPR012338">
    <property type="entry name" value="Beta-lactam/transpept-like"/>
</dbReference>
<dbReference type="InterPro" id="IPR001466">
    <property type="entry name" value="Beta-lactam-related"/>
</dbReference>
<evidence type="ECO:0000259" key="3">
    <source>
        <dbReference type="Pfam" id="PF00144"/>
    </source>
</evidence>
<feature type="signal peptide" evidence="2">
    <location>
        <begin position="1"/>
        <end position="22"/>
    </location>
</feature>
<dbReference type="Proteomes" id="UP000253303">
    <property type="component" value="Unassembled WGS sequence"/>
</dbReference>
<feature type="transmembrane region" description="Helical" evidence="1">
    <location>
        <begin position="361"/>
        <end position="385"/>
    </location>
</feature>
<organism evidence="4 5">
    <name type="scientific">Spongiactinospora rosea</name>
    <dbReference type="NCBI Taxonomy" id="2248750"/>
    <lineage>
        <taxon>Bacteria</taxon>
        <taxon>Bacillati</taxon>
        <taxon>Actinomycetota</taxon>
        <taxon>Actinomycetes</taxon>
        <taxon>Streptosporangiales</taxon>
        <taxon>Streptosporangiaceae</taxon>
        <taxon>Spongiactinospora</taxon>
    </lineage>
</organism>
<feature type="transmembrane region" description="Helical" evidence="1">
    <location>
        <begin position="406"/>
        <end position="426"/>
    </location>
</feature>
<keyword evidence="1" id="KW-0472">Membrane</keyword>
<dbReference type="AlphaFoldDB" id="A0A366LZJ0"/>
<keyword evidence="4" id="KW-0378">Hydrolase</keyword>
<keyword evidence="1" id="KW-1133">Transmembrane helix</keyword>
<dbReference type="InterPro" id="IPR050491">
    <property type="entry name" value="AmpC-like"/>
</dbReference>
<reference evidence="4 5" key="1">
    <citation type="submission" date="2018-06" db="EMBL/GenBank/DDBJ databases">
        <title>Sphaerisporangium craniellae sp. nov., isolated from a marine sponge in the South China Sea.</title>
        <authorList>
            <person name="Li L."/>
        </authorList>
    </citation>
    <scope>NUCLEOTIDE SEQUENCE [LARGE SCALE GENOMIC DNA]</scope>
    <source>
        <strain evidence="4 5">LHW63015</strain>
    </source>
</reference>
<accession>A0A366LZJ0</accession>
<comment type="caution">
    <text evidence="4">The sequence shown here is derived from an EMBL/GenBank/DDBJ whole genome shotgun (WGS) entry which is preliminary data.</text>
</comment>
<keyword evidence="5" id="KW-1185">Reference proteome</keyword>
<keyword evidence="2" id="KW-0732">Signal</keyword>
<name>A0A366LZJ0_9ACTN</name>
<proteinExistence type="predicted"/>
<dbReference type="GO" id="GO:0016787">
    <property type="term" value="F:hydrolase activity"/>
    <property type="evidence" value="ECO:0007669"/>
    <property type="project" value="UniProtKB-KW"/>
</dbReference>
<dbReference type="Pfam" id="PF00144">
    <property type="entry name" value="Beta-lactamase"/>
    <property type="match status" value="1"/>
</dbReference>
<evidence type="ECO:0000313" key="4">
    <source>
        <dbReference type="EMBL" id="RBQ19365.1"/>
    </source>
</evidence>
<gene>
    <name evidence="4" type="ORF">DP939_15695</name>
</gene>
<dbReference type="SUPFAM" id="SSF56601">
    <property type="entry name" value="beta-lactamase/transpeptidase-like"/>
    <property type="match status" value="1"/>
</dbReference>
<keyword evidence="1" id="KW-0812">Transmembrane</keyword>
<dbReference type="Gene3D" id="3.40.710.10">
    <property type="entry name" value="DD-peptidase/beta-lactamase superfamily"/>
    <property type="match status" value="1"/>
</dbReference>
<dbReference type="PANTHER" id="PTHR46825">
    <property type="entry name" value="D-ALANYL-D-ALANINE-CARBOXYPEPTIDASE/ENDOPEPTIDASE AMPH"/>
    <property type="match status" value="1"/>
</dbReference>
<feature type="domain" description="Beta-lactamase-related" evidence="3">
    <location>
        <begin position="29"/>
        <end position="342"/>
    </location>
</feature>
<evidence type="ECO:0000256" key="2">
    <source>
        <dbReference type="SAM" id="SignalP"/>
    </source>
</evidence>
<dbReference type="RefSeq" id="WP_113981426.1">
    <property type="nucleotide sequence ID" value="NZ_QMEY01000005.1"/>
</dbReference>
<evidence type="ECO:0000256" key="1">
    <source>
        <dbReference type="SAM" id="Phobius"/>
    </source>
</evidence>